<gene>
    <name evidence="1" type="ORF">QFC20_004786</name>
</gene>
<accession>A0ACC2VW15</accession>
<name>A0ACC2VW15_9TREE</name>
<organism evidence="1 2">
    <name type="scientific">Naganishia adeliensis</name>
    <dbReference type="NCBI Taxonomy" id="92952"/>
    <lineage>
        <taxon>Eukaryota</taxon>
        <taxon>Fungi</taxon>
        <taxon>Dikarya</taxon>
        <taxon>Basidiomycota</taxon>
        <taxon>Agaricomycotina</taxon>
        <taxon>Tremellomycetes</taxon>
        <taxon>Filobasidiales</taxon>
        <taxon>Filobasidiaceae</taxon>
        <taxon>Naganishia</taxon>
    </lineage>
</organism>
<dbReference type="Proteomes" id="UP001230649">
    <property type="component" value="Unassembled WGS sequence"/>
</dbReference>
<comment type="caution">
    <text evidence="1">The sequence shown here is derived from an EMBL/GenBank/DDBJ whole genome shotgun (WGS) entry which is preliminary data.</text>
</comment>
<dbReference type="EMBL" id="JASBWS010000059">
    <property type="protein sequence ID" value="KAJ9103311.1"/>
    <property type="molecule type" value="Genomic_DNA"/>
</dbReference>
<sequence length="165" mass="17682">MLSTAGSSPFSNSRRPTLAQPPRTHYNPAIWHPAAIVPARRQIVPHHSAAPQCRQEQGWIEEFQSRTRTAQTQRPLSSAQHYPTPPRINPHHSYHPASMSQSRSTHDEAGNIGNVTGAEEVAVAPTGGKDTKGKAGKGKGTQPDESLEKGGFGAIAGAEEVKAKL</sequence>
<proteinExistence type="predicted"/>
<protein>
    <submittedName>
        <fullName evidence="1">Uncharacterized protein</fullName>
    </submittedName>
</protein>
<reference evidence="1" key="1">
    <citation type="submission" date="2023-04" db="EMBL/GenBank/DDBJ databases">
        <title>Draft Genome sequencing of Naganishia species isolated from polar environments using Oxford Nanopore Technology.</title>
        <authorList>
            <person name="Leo P."/>
            <person name="Venkateswaran K."/>
        </authorList>
    </citation>
    <scope>NUCLEOTIDE SEQUENCE</scope>
    <source>
        <strain evidence="1">MNA-CCFEE 5262</strain>
    </source>
</reference>
<evidence type="ECO:0000313" key="1">
    <source>
        <dbReference type="EMBL" id="KAJ9103311.1"/>
    </source>
</evidence>
<keyword evidence="2" id="KW-1185">Reference proteome</keyword>
<evidence type="ECO:0000313" key="2">
    <source>
        <dbReference type="Proteomes" id="UP001230649"/>
    </source>
</evidence>